<accession>A0A1E2S3T9</accession>
<dbReference type="EMBL" id="MASI01000001">
    <property type="protein sequence ID" value="ODA68995.1"/>
    <property type="molecule type" value="Genomic_DNA"/>
</dbReference>
<dbReference type="Proteomes" id="UP000095087">
    <property type="component" value="Unassembled WGS sequence"/>
</dbReference>
<reference evidence="2 3" key="1">
    <citation type="submission" date="2016-07" db="EMBL/GenBank/DDBJ databases">
        <title>Draft genome sequence of Methyloligella halotolerans C2T (VKM B-2706T=CCUG 61687T=DSM 25045T), a halotolerant polyhydroxybutyrate accumulating methylotroph.</title>
        <authorList>
            <person name="Vasilenko O.V."/>
            <person name="Doronina N.V."/>
            <person name="Poroshina M.N."/>
            <person name="Tarlachkov S.V."/>
            <person name="Trotsenko Y.A."/>
        </authorList>
    </citation>
    <scope>NUCLEOTIDE SEQUENCE [LARGE SCALE GENOMIC DNA]</scope>
    <source>
        <strain evidence="2 3">VKM B-2706</strain>
    </source>
</reference>
<dbReference type="PROSITE" id="PS51257">
    <property type="entry name" value="PROKAR_LIPOPROTEIN"/>
    <property type="match status" value="1"/>
</dbReference>
<name>A0A1E2S3T9_9HYPH</name>
<organism evidence="2 3">
    <name type="scientific">Methyloligella halotolerans</name>
    <dbReference type="NCBI Taxonomy" id="1177755"/>
    <lineage>
        <taxon>Bacteria</taxon>
        <taxon>Pseudomonadati</taxon>
        <taxon>Pseudomonadota</taxon>
        <taxon>Alphaproteobacteria</taxon>
        <taxon>Hyphomicrobiales</taxon>
        <taxon>Hyphomicrobiaceae</taxon>
        <taxon>Methyloligella</taxon>
    </lineage>
</organism>
<keyword evidence="3" id="KW-1185">Reference proteome</keyword>
<sequence>MRGLLKSSIFLCGFAILGMAGATPASAGCELIKATNSAESPRAAAQASQANAAESAEAVKRRRGWRYVTMRARKVEPDPFWKAVRPEVPKDILIKPDIVTRKTYTQCWPGVVVPYVCTSGAVACGN</sequence>
<evidence type="ECO:0000256" key="1">
    <source>
        <dbReference type="SAM" id="SignalP"/>
    </source>
</evidence>
<protein>
    <submittedName>
        <fullName evidence="2">Uncharacterized protein</fullName>
    </submittedName>
</protein>
<feature type="signal peptide" evidence="1">
    <location>
        <begin position="1"/>
        <end position="27"/>
    </location>
</feature>
<feature type="chain" id="PRO_5009116725" evidence="1">
    <location>
        <begin position="28"/>
        <end position="126"/>
    </location>
</feature>
<comment type="caution">
    <text evidence="2">The sequence shown here is derived from an EMBL/GenBank/DDBJ whole genome shotgun (WGS) entry which is preliminary data.</text>
</comment>
<keyword evidence="1" id="KW-0732">Signal</keyword>
<dbReference type="AlphaFoldDB" id="A0A1E2S3T9"/>
<proteinExistence type="predicted"/>
<evidence type="ECO:0000313" key="2">
    <source>
        <dbReference type="EMBL" id="ODA68995.1"/>
    </source>
</evidence>
<dbReference type="STRING" id="1177755.A7A08_00831"/>
<gene>
    <name evidence="2" type="ORF">A7A08_00831</name>
</gene>
<evidence type="ECO:0000313" key="3">
    <source>
        <dbReference type="Proteomes" id="UP000095087"/>
    </source>
</evidence>